<organism evidence="3 4">
    <name type="scientific">Bordetella petrii (strain ATCC BAA-461 / DSM 12804 / CCUG 43448 / CIP 107267 / Se-1111R)</name>
    <dbReference type="NCBI Taxonomy" id="340100"/>
    <lineage>
        <taxon>Bacteria</taxon>
        <taxon>Pseudomonadati</taxon>
        <taxon>Pseudomonadota</taxon>
        <taxon>Betaproteobacteria</taxon>
        <taxon>Burkholderiales</taxon>
        <taxon>Alcaligenaceae</taxon>
        <taxon>Bordetella</taxon>
    </lineage>
</organism>
<reference evidence="3 4" key="1">
    <citation type="journal article" date="2008" name="BMC Genomics">
        <title>The missing link: Bordetella petrii is endowed with both the metabolic versatility of environmental bacteria and virulence traits of pathogenic Bordetellae.</title>
        <authorList>
            <person name="Gross R."/>
            <person name="Guzman C.A."/>
            <person name="Sebaihia M."/>
            <person name="Martins Dos Santos V.A."/>
            <person name="Pieper D.H."/>
            <person name="Koebnik R."/>
            <person name="Lechner M."/>
            <person name="Bartels D."/>
            <person name="Buhrmester J."/>
            <person name="Choudhuri J.V."/>
            <person name="Ebensen T."/>
            <person name="Gaigalat L."/>
            <person name="Herrmann S."/>
            <person name="Khachane A.N."/>
            <person name="Larisch C."/>
            <person name="Link S."/>
            <person name="Linke B."/>
            <person name="Meyer F."/>
            <person name="Mormann S."/>
            <person name="Nakunst D."/>
            <person name="Rueckert C."/>
            <person name="Schneiker-Bekel S."/>
            <person name="Schulze K."/>
            <person name="Vorhoelter F.J."/>
            <person name="Yevsa T."/>
            <person name="Engle J.T."/>
            <person name="Goldman W.E."/>
            <person name="Puehler A."/>
            <person name="Goebel U.B."/>
            <person name="Goesmann A."/>
            <person name="Bloecker H."/>
            <person name="Kaiser O."/>
            <person name="Martinez-Arias R."/>
        </authorList>
    </citation>
    <scope>NUCLEOTIDE SEQUENCE [LARGE SCALE GENOMIC DNA]</scope>
    <source>
        <strain evidence="4">ATCC BAA-461 / DSM 12804 / CCUG 43448 / CIP 107267 / Se-1111R</strain>
    </source>
</reference>
<accession>A9IPQ0</accession>
<keyword evidence="2 3" id="KW-0413">Isomerase</keyword>
<dbReference type="InterPro" id="IPR008928">
    <property type="entry name" value="6-hairpin_glycosidase_sf"/>
</dbReference>
<keyword evidence="4" id="KW-1185">Reference proteome</keyword>
<evidence type="ECO:0000313" key="3">
    <source>
        <dbReference type="EMBL" id="CAP42971.1"/>
    </source>
</evidence>
<gene>
    <name evidence="3" type="primary">pmi</name>
    <name evidence="3" type="ordered locus">Bpet2629</name>
</gene>
<dbReference type="SUPFAM" id="SSF48208">
    <property type="entry name" value="Six-hairpin glycosidases"/>
    <property type="match status" value="1"/>
</dbReference>
<sequence>MKENRCLARLRYKSGLSSLLCHLRRAPSARHASMSASASPELSRTIQALRHHFSTVILPLWIGHGFNERMGLPYESLAGDSGTPLAPQRYRAMACARQLYVYASSPEPAHARHADRLFEALLRYFRDERHGGWRYSVDADGRPLDDAQDLYTHAFVVFACAAYFARSHNAQARQALLQTAEQVEARFRRDDGLYYAAMSADWRQVSQGPAQNPAMHLTEAYLAASRVAEPAWFAQRLRGLAQGVADAFLHAPTQCIAEAPLGTPGNRIEPGHQFEWFVLLDSAPAVFAGLELALAVPRGCAWARRHGVRDATSGVLAALHEDGRVCDATERIWAQTEYARYLAVSGDRAALAVQLAALRNRFLSPLGWRECLAADGALARSDMPSTTPYHLATCYAALPPA</sequence>
<dbReference type="InterPro" id="IPR010819">
    <property type="entry name" value="AGE/CE"/>
</dbReference>
<name>A9IPQ0_BORPD</name>
<dbReference type="AlphaFoldDB" id="A9IPQ0"/>
<dbReference type="Pfam" id="PF07221">
    <property type="entry name" value="GlcNAc_2-epim"/>
    <property type="match status" value="1"/>
</dbReference>
<proteinExistence type="inferred from homology"/>
<dbReference type="EC" id="5.3.1.8" evidence="3"/>
<evidence type="ECO:0000256" key="2">
    <source>
        <dbReference type="ARBA" id="ARBA00023235"/>
    </source>
</evidence>
<dbReference type="EMBL" id="AM902716">
    <property type="protein sequence ID" value="CAP42971.1"/>
    <property type="molecule type" value="Genomic_DNA"/>
</dbReference>
<dbReference type="STRING" id="94624.Bpet2629"/>
<dbReference type="Proteomes" id="UP000001225">
    <property type="component" value="Chromosome"/>
</dbReference>
<dbReference type="KEGG" id="bpt:Bpet2629"/>
<dbReference type="Gene3D" id="1.50.10.10">
    <property type="match status" value="1"/>
</dbReference>
<comment type="similarity">
    <text evidence="1">Belongs to the N-acylglucosamine 2-epimerase family.</text>
</comment>
<protein>
    <submittedName>
        <fullName evidence="3">Mannose-6-phosphate isomerase</fullName>
        <ecNumber evidence="3">5.3.1.8</ecNumber>
    </submittedName>
</protein>
<dbReference type="InterPro" id="IPR012341">
    <property type="entry name" value="6hp_glycosidase-like_sf"/>
</dbReference>
<dbReference type="GO" id="GO:0005975">
    <property type="term" value="P:carbohydrate metabolic process"/>
    <property type="evidence" value="ECO:0007669"/>
    <property type="project" value="InterPro"/>
</dbReference>
<dbReference type="PANTHER" id="PTHR15108">
    <property type="entry name" value="N-ACYLGLUCOSAMINE-2-EPIMERASE"/>
    <property type="match status" value="1"/>
</dbReference>
<evidence type="ECO:0000313" key="4">
    <source>
        <dbReference type="Proteomes" id="UP000001225"/>
    </source>
</evidence>
<dbReference type="eggNOG" id="COG2942">
    <property type="taxonomic scope" value="Bacteria"/>
</dbReference>
<evidence type="ECO:0000256" key="1">
    <source>
        <dbReference type="ARBA" id="ARBA00008558"/>
    </source>
</evidence>
<dbReference type="GO" id="GO:0004476">
    <property type="term" value="F:mannose-6-phosphate isomerase activity"/>
    <property type="evidence" value="ECO:0007669"/>
    <property type="project" value="UniProtKB-EC"/>
</dbReference>